<dbReference type="Gene3D" id="3.40.1160.10">
    <property type="entry name" value="Acetylglutamate kinase-like"/>
    <property type="match status" value="1"/>
</dbReference>
<dbReference type="AlphaFoldDB" id="A0A0G1W7Z8"/>
<proteinExistence type="inferred from homology"/>
<organism evidence="3 4">
    <name type="scientific">Candidatus Gottesmanbacteria bacterium GW2011_GWA2_47_9</name>
    <dbReference type="NCBI Taxonomy" id="1618445"/>
    <lineage>
        <taxon>Bacteria</taxon>
        <taxon>Candidatus Gottesmaniibacteriota</taxon>
    </lineage>
</organism>
<protein>
    <submittedName>
        <fullName evidence="3">Aspartokinase</fullName>
    </submittedName>
</protein>
<name>A0A0G1W7Z8_9BACT</name>
<dbReference type="PANTHER" id="PTHR21499:SF59">
    <property type="entry name" value="ASPARTOKINASE"/>
    <property type="match status" value="1"/>
</dbReference>
<dbReference type="Pfam" id="PF00696">
    <property type="entry name" value="AA_kinase"/>
    <property type="match status" value="1"/>
</dbReference>
<dbReference type="PANTHER" id="PTHR21499">
    <property type="entry name" value="ASPARTATE KINASE"/>
    <property type="match status" value="1"/>
</dbReference>
<dbReference type="GO" id="GO:0005829">
    <property type="term" value="C:cytosol"/>
    <property type="evidence" value="ECO:0007669"/>
    <property type="project" value="TreeGrafter"/>
</dbReference>
<gene>
    <name evidence="3" type="ORF">UY16_C0055G0003</name>
</gene>
<keyword evidence="3" id="KW-0808">Transferase</keyword>
<dbReference type="GO" id="GO:0009090">
    <property type="term" value="P:homoserine biosynthetic process"/>
    <property type="evidence" value="ECO:0007669"/>
    <property type="project" value="TreeGrafter"/>
</dbReference>
<keyword evidence="3" id="KW-0418">Kinase</keyword>
<sequence length="217" mass="23638">MIVIKFGGSAVKDAPAMQKVIDWVKGEVAKGSMPVVVVSALALVTNHLTEVSELIRDGKLAAAHHLLNSIARRHDYMALSLWLHMGNRLRNEFERLKSVVLNGNFPRFMDEVLAAGELASSQLLTEVLCRVGLQSQWIDAREVIITDDKHTEANPDWDATQERARAIILPVVKRGIVPVIGGFIGSTGDGVTTTIGREGSDLTATLLGACPGRRRVR</sequence>
<feature type="domain" description="Aspartate/glutamate/uridylate kinase" evidence="2">
    <location>
        <begin position="1"/>
        <end position="210"/>
    </location>
</feature>
<dbReference type="EMBL" id="LCOY01000055">
    <property type="protein sequence ID" value="KKU86488.1"/>
    <property type="molecule type" value="Genomic_DNA"/>
</dbReference>
<comment type="similarity">
    <text evidence="1">Belongs to the aspartokinase family.</text>
</comment>
<evidence type="ECO:0000313" key="3">
    <source>
        <dbReference type="EMBL" id="KKU86488.1"/>
    </source>
</evidence>
<dbReference type="InterPro" id="IPR036393">
    <property type="entry name" value="AceGlu_kinase-like_sf"/>
</dbReference>
<evidence type="ECO:0000256" key="1">
    <source>
        <dbReference type="ARBA" id="ARBA00010122"/>
    </source>
</evidence>
<dbReference type="Proteomes" id="UP000034739">
    <property type="component" value="Unassembled WGS sequence"/>
</dbReference>
<evidence type="ECO:0000313" key="4">
    <source>
        <dbReference type="Proteomes" id="UP000034739"/>
    </source>
</evidence>
<dbReference type="InterPro" id="IPR001048">
    <property type="entry name" value="Asp/Glu/Uridylate_kinase"/>
</dbReference>
<reference evidence="3 4" key="1">
    <citation type="journal article" date="2015" name="Nature">
        <title>rRNA introns, odd ribosomes, and small enigmatic genomes across a large radiation of phyla.</title>
        <authorList>
            <person name="Brown C.T."/>
            <person name="Hug L.A."/>
            <person name="Thomas B.C."/>
            <person name="Sharon I."/>
            <person name="Castelle C.J."/>
            <person name="Singh A."/>
            <person name="Wilkins M.J."/>
            <person name="Williams K.H."/>
            <person name="Banfield J.F."/>
        </authorList>
    </citation>
    <scope>NUCLEOTIDE SEQUENCE [LARGE SCALE GENOMIC DNA]</scope>
</reference>
<dbReference type="GO" id="GO:0004072">
    <property type="term" value="F:aspartate kinase activity"/>
    <property type="evidence" value="ECO:0007669"/>
    <property type="project" value="TreeGrafter"/>
</dbReference>
<dbReference type="GO" id="GO:0009089">
    <property type="term" value="P:lysine biosynthetic process via diaminopimelate"/>
    <property type="evidence" value="ECO:0007669"/>
    <property type="project" value="TreeGrafter"/>
</dbReference>
<evidence type="ECO:0000259" key="2">
    <source>
        <dbReference type="Pfam" id="PF00696"/>
    </source>
</evidence>
<accession>A0A0G1W7Z8</accession>
<dbReference type="SUPFAM" id="SSF53633">
    <property type="entry name" value="Carbamate kinase-like"/>
    <property type="match status" value="1"/>
</dbReference>
<comment type="caution">
    <text evidence="3">The sequence shown here is derived from an EMBL/GenBank/DDBJ whole genome shotgun (WGS) entry which is preliminary data.</text>
</comment>